<dbReference type="GO" id="GO:0046872">
    <property type="term" value="F:metal ion binding"/>
    <property type="evidence" value="ECO:0007669"/>
    <property type="project" value="UniProtKB-KW"/>
</dbReference>
<evidence type="ECO:0000256" key="5">
    <source>
        <dbReference type="ARBA" id="ARBA00022833"/>
    </source>
</evidence>
<accession>A0A5P1X592</accession>
<evidence type="ECO:0000313" key="10">
    <source>
        <dbReference type="Proteomes" id="UP000325295"/>
    </source>
</evidence>
<dbReference type="InterPro" id="IPR001405">
    <property type="entry name" value="UPF0758"/>
</dbReference>
<dbReference type="AlphaFoldDB" id="A0A5P1X592"/>
<dbReference type="RefSeq" id="WP_150204292.1">
    <property type="nucleotide sequence ID" value="NZ_CAUQTN010000023.1"/>
</dbReference>
<evidence type="ECO:0000256" key="1">
    <source>
        <dbReference type="ARBA" id="ARBA00010243"/>
    </source>
</evidence>
<keyword evidence="2" id="KW-0645">Protease</keyword>
<protein>
    <submittedName>
        <fullName evidence="9">DNA repair protein RadC</fullName>
    </submittedName>
</protein>
<dbReference type="Proteomes" id="UP000325295">
    <property type="component" value="Chromosome"/>
</dbReference>
<evidence type="ECO:0000256" key="6">
    <source>
        <dbReference type="ARBA" id="ARBA00023049"/>
    </source>
</evidence>
<dbReference type="NCBIfam" id="TIGR00608">
    <property type="entry name" value="radc"/>
    <property type="match status" value="1"/>
</dbReference>
<evidence type="ECO:0000256" key="4">
    <source>
        <dbReference type="ARBA" id="ARBA00022801"/>
    </source>
</evidence>
<dbReference type="Gene3D" id="3.40.140.10">
    <property type="entry name" value="Cytidine Deaminase, domain 2"/>
    <property type="match status" value="1"/>
</dbReference>
<keyword evidence="4" id="KW-0378">Hydrolase</keyword>
<dbReference type="PROSITE" id="PS01302">
    <property type="entry name" value="UPF0758"/>
    <property type="match status" value="1"/>
</dbReference>
<keyword evidence="6" id="KW-0482">Metalloprotease</keyword>
<dbReference type="EMBL" id="CP043939">
    <property type="protein sequence ID" value="QER67849.1"/>
    <property type="molecule type" value="Genomic_DNA"/>
</dbReference>
<evidence type="ECO:0000259" key="8">
    <source>
        <dbReference type="PROSITE" id="PS50249"/>
    </source>
</evidence>
<gene>
    <name evidence="9" type="primary">radC</name>
    <name evidence="9" type="ORF">F0161_08340</name>
</gene>
<sequence>MIMSELTDQELLIKFFSNSEQNRVGELASNFWRTFPTLTDFKIAKRQSKTDLIESDTQYQQLLVGIELGQRIAHQSRPVIGKIYCSQQIGLELVEQLRDDVQECLVLFCLDVKHQIVAQQVVFKGTLSSCPVHPREIFALALEHRAESILVAHNHPSGSVEPSQNDILFSKRLDQCGDLMGVELLDSFIIGDGDYLSLREADLFD</sequence>
<reference evidence="9 10" key="1">
    <citation type="submission" date="2019-09" db="EMBL/GenBank/DDBJ databases">
        <title>Complete Genome Sequence of Lactobacillus nenjiangensis SH-Y15, isolated from sauerkraut.</title>
        <authorList>
            <person name="Yang H."/>
        </authorList>
    </citation>
    <scope>NUCLEOTIDE SEQUENCE [LARGE SCALE GENOMIC DNA]</scope>
    <source>
        <strain evidence="9 10">SH-Y15</strain>
    </source>
</reference>
<dbReference type="PANTHER" id="PTHR30471:SF3">
    <property type="entry name" value="UPF0758 PROTEIN YEES-RELATED"/>
    <property type="match status" value="1"/>
</dbReference>
<dbReference type="SUPFAM" id="SSF102712">
    <property type="entry name" value="JAB1/MPN domain"/>
    <property type="match status" value="1"/>
</dbReference>
<dbReference type="GO" id="GO:0006508">
    <property type="term" value="P:proteolysis"/>
    <property type="evidence" value="ECO:0007669"/>
    <property type="project" value="UniProtKB-KW"/>
</dbReference>
<comment type="similarity">
    <text evidence="1 7">Belongs to the UPF0758 family.</text>
</comment>
<dbReference type="PROSITE" id="PS50249">
    <property type="entry name" value="MPN"/>
    <property type="match status" value="1"/>
</dbReference>
<keyword evidence="5" id="KW-0862">Zinc</keyword>
<dbReference type="InterPro" id="IPR020891">
    <property type="entry name" value="UPF0758_CS"/>
</dbReference>
<evidence type="ECO:0000313" key="9">
    <source>
        <dbReference type="EMBL" id="QER67849.1"/>
    </source>
</evidence>
<dbReference type="CDD" id="cd08071">
    <property type="entry name" value="MPN_DUF2466"/>
    <property type="match status" value="1"/>
</dbReference>
<evidence type="ECO:0000256" key="3">
    <source>
        <dbReference type="ARBA" id="ARBA00022723"/>
    </source>
</evidence>
<feature type="domain" description="MPN" evidence="8">
    <location>
        <begin position="82"/>
        <end position="204"/>
    </location>
</feature>
<name>A0A5P1X592_9LACO</name>
<dbReference type="OrthoDB" id="9804482at2"/>
<dbReference type="KEGG" id="lnn:F0161_08340"/>
<dbReference type="GO" id="GO:0008237">
    <property type="term" value="F:metallopeptidase activity"/>
    <property type="evidence" value="ECO:0007669"/>
    <property type="project" value="UniProtKB-KW"/>
</dbReference>
<evidence type="ECO:0000256" key="7">
    <source>
        <dbReference type="RuleBase" id="RU003797"/>
    </source>
</evidence>
<proteinExistence type="inferred from homology"/>
<dbReference type="PANTHER" id="PTHR30471">
    <property type="entry name" value="DNA REPAIR PROTEIN RADC"/>
    <property type="match status" value="1"/>
</dbReference>
<keyword evidence="3" id="KW-0479">Metal-binding</keyword>
<keyword evidence="10" id="KW-1185">Reference proteome</keyword>
<dbReference type="Pfam" id="PF04002">
    <property type="entry name" value="RadC"/>
    <property type="match status" value="1"/>
</dbReference>
<organism evidence="9 10">
    <name type="scientific">Paucilactobacillus nenjiangensis</name>
    <dbReference type="NCBI Taxonomy" id="1296540"/>
    <lineage>
        <taxon>Bacteria</taxon>
        <taxon>Bacillati</taxon>
        <taxon>Bacillota</taxon>
        <taxon>Bacilli</taxon>
        <taxon>Lactobacillales</taxon>
        <taxon>Lactobacillaceae</taxon>
        <taxon>Paucilactobacillus</taxon>
    </lineage>
</organism>
<dbReference type="InterPro" id="IPR037518">
    <property type="entry name" value="MPN"/>
</dbReference>
<dbReference type="InterPro" id="IPR025657">
    <property type="entry name" value="RadC_JAB"/>
</dbReference>
<evidence type="ECO:0000256" key="2">
    <source>
        <dbReference type="ARBA" id="ARBA00022670"/>
    </source>
</evidence>